<comment type="catalytic activity">
    <reaction evidence="13">
        <text>(11R)-hydroxy-(5Z,8Z,12E,14Z)-eicosatetraenoate + NAD(+) = 11-oxo-(5Z,8Z,12E,14Z)-eicosatetraenoate + NADH + H(+)</text>
        <dbReference type="Rhea" id="RHEA:48640"/>
        <dbReference type="ChEBI" id="CHEBI:15378"/>
        <dbReference type="ChEBI" id="CHEBI:57540"/>
        <dbReference type="ChEBI" id="CHEBI:57945"/>
        <dbReference type="ChEBI" id="CHEBI:78836"/>
        <dbReference type="ChEBI" id="CHEBI:90697"/>
    </reaction>
    <physiologicalReaction direction="left-to-right" evidence="13">
        <dbReference type="Rhea" id="RHEA:48641"/>
    </physiologicalReaction>
</comment>
<feature type="region of interest" description="Disordered" evidence="22">
    <location>
        <begin position="283"/>
        <end position="360"/>
    </location>
</feature>
<evidence type="ECO:0000256" key="20">
    <source>
        <dbReference type="ARBA" id="ARBA00049151"/>
    </source>
</evidence>
<evidence type="ECO:0000313" key="23">
    <source>
        <dbReference type="EMBL" id="KAF6208011.1"/>
    </source>
</evidence>
<dbReference type="PROSITE" id="PS00061">
    <property type="entry name" value="ADH_SHORT"/>
    <property type="match status" value="1"/>
</dbReference>
<feature type="compositionally biased region" description="Polar residues" evidence="22">
    <location>
        <begin position="284"/>
        <end position="299"/>
    </location>
</feature>
<dbReference type="EMBL" id="WIXP02000007">
    <property type="protein sequence ID" value="KAF6208011.1"/>
    <property type="molecule type" value="Genomic_DNA"/>
</dbReference>
<reference evidence="23" key="1">
    <citation type="journal article" date="2021" name="Mol. Ecol. Resour.">
        <title>Apolygus lucorum genome provides insights into omnivorousness and mesophyll feeding.</title>
        <authorList>
            <person name="Liu Y."/>
            <person name="Liu H."/>
            <person name="Wang H."/>
            <person name="Huang T."/>
            <person name="Liu B."/>
            <person name="Yang B."/>
            <person name="Yin L."/>
            <person name="Li B."/>
            <person name="Zhang Y."/>
            <person name="Zhang S."/>
            <person name="Jiang F."/>
            <person name="Zhang X."/>
            <person name="Ren Y."/>
            <person name="Wang B."/>
            <person name="Wang S."/>
            <person name="Lu Y."/>
            <person name="Wu K."/>
            <person name="Fan W."/>
            <person name="Wang G."/>
        </authorList>
    </citation>
    <scope>NUCLEOTIDE SEQUENCE</scope>
    <source>
        <strain evidence="23">12Hb</strain>
    </source>
</reference>
<evidence type="ECO:0000256" key="10">
    <source>
        <dbReference type="ARBA" id="ARBA00047672"/>
    </source>
</evidence>
<comment type="catalytic activity">
    <reaction evidence="20">
        <text>(15S)-hydroxy-(5Z,8Z,11Z,13E)-eicosatetraenoate + NAD(+) = 15-oxo-(5Z,8Z,11Z,13E)-eicosatetraenoate + NADH + H(+)</text>
        <dbReference type="Rhea" id="RHEA:23260"/>
        <dbReference type="ChEBI" id="CHEBI:15378"/>
        <dbReference type="ChEBI" id="CHEBI:57409"/>
        <dbReference type="ChEBI" id="CHEBI:57410"/>
        <dbReference type="ChEBI" id="CHEBI:57540"/>
        <dbReference type="ChEBI" id="CHEBI:57945"/>
        <dbReference type="EC" id="1.1.1.232"/>
    </reaction>
    <physiologicalReaction direction="left-to-right" evidence="20">
        <dbReference type="Rhea" id="RHEA:23261"/>
    </physiologicalReaction>
</comment>
<comment type="function">
    <text evidence="8">Catalyzes the NAD-dependent dehydrogenation (oxidation) of a broad array of hydroxylated polyunsaturated fatty acids (mainly eicosanoids and docosanoids, including prostaglandins, lipoxins and resolvins), yielding their corresponding keto (oxo) metabolites. Decreases the levels of the pro-proliferative prostaglandins such as prostaglandin E2 (whose activity is increased in cancer because of an increase in the expression of cyclooxygenase 2) and generates oxo-fatty acid products that can profoundly influence cell function by abrogating pro-inflammatory cytokine expression. Converts resolvins E1, D1 and D2 to their oxo products, which represents a mode of resolvin inactivation. Resolvin E1 plays important roles during the resolution phase of acute inflammation, while resolvins D1 and D2 have a unique role in obesity-induced adipose inflammation.</text>
</comment>
<evidence type="ECO:0000256" key="12">
    <source>
        <dbReference type="ARBA" id="ARBA00048140"/>
    </source>
</evidence>
<evidence type="ECO:0000256" key="9">
    <source>
        <dbReference type="ARBA" id="ARBA00047325"/>
    </source>
</evidence>
<evidence type="ECO:0000256" key="14">
    <source>
        <dbReference type="ARBA" id="ARBA00048170"/>
    </source>
</evidence>
<dbReference type="PANTHER" id="PTHR44229:SF4">
    <property type="entry name" value="15-HYDROXYPROSTAGLANDIN DEHYDROGENASE [NAD(+)]"/>
    <property type="match status" value="1"/>
</dbReference>
<dbReference type="Pfam" id="PF00106">
    <property type="entry name" value="adh_short"/>
    <property type="match status" value="1"/>
</dbReference>
<evidence type="ECO:0000256" key="4">
    <source>
        <dbReference type="ARBA" id="ARBA00039060"/>
    </source>
</evidence>
<evidence type="ECO:0000256" key="21">
    <source>
        <dbReference type="ARBA" id="ARBA00049188"/>
    </source>
</evidence>
<dbReference type="PRINTS" id="PR00081">
    <property type="entry name" value="GDHRDH"/>
</dbReference>
<comment type="catalytic activity">
    <reaction evidence="14">
        <text>resolvin D1 + NAD(+) = 17-oxoresolvin D1 + NADH + H(+)</text>
        <dbReference type="Rhea" id="RHEA:50128"/>
        <dbReference type="ChEBI" id="CHEBI:15378"/>
        <dbReference type="ChEBI" id="CHEBI:57540"/>
        <dbReference type="ChEBI" id="CHEBI:57945"/>
        <dbReference type="ChEBI" id="CHEBI:132079"/>
        <dbReference type="ChEBI" id="CHEBI:132081"/>
    </reaction>
    <physiologicalReaction direction="left-to-right" evidence="14">
        <dbReference type="Rhea" id="RHEA:50129"/>
    </physiologicalReaction>
</comment>
<evidence type="ECO:0000256" key="17">
    <source>
        <dbReference type="ARBA" id="ARBA00048611"/>
    </source>
</evidence>
<evidence type="ECO:0000256" key="2">
    <source>
        <dbReference type="ARBA" id="ARBA00023002"/>
    </source>
</evidence>
<dbReference type="GO" id="GO:0005737">
    <property type="term" value="C:cytoplasm"/>
    <property type="evidence" value="ECO:0007669"/>
    <property type="project" value="TreeGrafter"/>
</dbReference>
<feature type="compositionally biased region" description="Polar residues" evidence="22">
    <location>
        <begin position="314"/>
        <end position="341"/>
    </location>
</feature>
<dbReference type="GO" id="GO:0016404">
    <property type="term" value="F:15-hydroxyprostaglandin dehydrogenase (NAD+) activity"/>
    <property type="evidence" value="ECO:0007669"/>
    <property type="project" value="UniProtKB-EC"/>
</dbReference>
<keyword evidence="2" id="KW-0560">Oxidoreductase</keyword>
<comment type="caution">
    <text evidence="23">The sequence shown here is derived from an EMBL/GenBank/DDBJ whole genome shotgun (WGS) entry which is preliminary data.</text>
</comment>
<sequence length="717" mass="80706">MYDIPGKVALVTGGAKGIGRAYCVALVQHGAKVIIVDKDSENGKATEKHSNDNKPGSSLFICCDVTSSAALNACFDGAMKHFGKLDIVINNAGRVDETEEGWRSTVELNLVAVIQGCRLAIAYLKAGGVIINTSSIAASRESTFPIYSATKGGVTALSKSLGAPRQFRVTQIRVMAIQPGYTPTTLAGERLKELVWIQTDTPEDNLKNRLSSYPSQTTESVAECMIEALKEGESGSVWTVDGGRWQNEKSVASTSAHRSYFSQSILMSGKCSIKNDTSSRRNFHLTSDSEQSDDGQNSKPHGAFPNQDFEECNQDPNYSPVPNSIDCSSAENSDESAVSDVSENEGQKRKKPKKQRKVVKKRKLGAIEDFPNSVPLVLQETGETNIHQVLRQTETEETPETENADIQQIRDRSRWRKRNLQHWEVNVERRKRSDCLPYTIKKKDQPGKAPKPIVCDRCRFKCTSKITETQRGELCSCYWSLFDFKRQKGFILTRVKSCVPERRRSRTGEGRERSDSKQYFFMVDGEDVRVCQAFFLKTLCISNVVVFNAFKSKDGFGCYVGEDLRGKHEPSNKTKPQEIAFVKQHIDNFNLSFFNPKKDRCQTCVSFENASLEEKEKLKAEFDNNQRRKEDCNAAKSQDKARAAEKLNFISVTFDLQSVLQIPSSDVSKMTFPDFFDLKVLADLLIKNRTKDENKEKVNWLKVKSFRFRKDNPGRME</sequence>
<dbReference type="PANTHER" id="PTHR44229">
    <property type="entry name" value="15-HYDROXYPROSTAGLANDIN DEHYDROGENASE [NAD(+)]"/>
    <property type="match status" value="1"/>
</dbReference>
<evidence type="ECO:0000256" key="1">
    <source>
        <dbReference type="ARBA" id="ARBA00006484"/>
    </source>
</evidence>
<gene>
    <name evidence="23" type="ORF">GE061_016460</name>
</gene>
<accession>A0A8S9XIB6</accession>
<dbReference type="EC" id="1.1.1.232" evidence="4"/>
<dbReference type="GO" id="GO:0047034">
    <property type="term" value="F:15-hydroxyicosatetraenoate dehydrogenase activity"/>
    <property type="evidence" value="ECO:0007669"/>
    <property type="project" value="UniProtKB-EC"/>
</dbReference>
<proteinExistence type="inferred from homology"/>
<keyword evidence="24" id="KW-1185">Reference proteome</keyword>
<dbReference type="InterPro" id="IPR020904">
    <property type="entry name" value="Sc_DH/Rdtase_CS"/>
</dbReference>
<organism evidence="23 24">
    <name type="scientific">Apolygus lucorum</name>
    <name type="common">Small green plant bug</name>
    <name type="synonym">Lygocoris lucorum</name>
    <dbReference type="NCBI Taxonomy" id="248454"/>
    <lineage>
        <taxon>Eukaryota</taxon>
        <taxon>Metazoa</taxon>
        <taxon>Ecdysozoa</taxon>
        <taxon>Arthropoda</taxon>
        <taxon>Hexapoda</taxon>
        <taxon>Insecta</taxon>
        <taxon>Pterygota</taxon>
        <taxon>Neoptera</taxon>
        <taxon>Paraneoptera</taxon>
        <taxon>Hemiptera</taxon>
        <taxon>Heteroptera</taxon>
        <taxon>Panheteroptera</taxon>
        <taxon>Cimicomorpha</taxon>
        <taxon>Miridae</taxon>
        <taxon>Mirini</taxon>
        <taxon>Apolygus</taxon>
    </lineage>
</organism>
<dbReference type="InterPro" id="IPR036291">
    <property type="entry name" value="NAD(P)-bd_dom_sf"/>
</dbReference>
<evidence type="ECO:0000256" key="18">
    <source>
        <dbReference type="ARBA" id="ARBA00048739"/>
    </source>
</evidence>
<dbReference type="Proteomes" id="UP000466442">
    <property type="component" value="Unassembled WGS sequence"/>
</dbReference>
<dbReference type="EC" id="1.1.1.141" evidence="3"/>
<comment type="catalytic activity">
    <reaction evidence="21">
        <text>resolvin E1 + NAD(+) = 18-oxo-resolvin E1 + NADH + H(+)</text>
        <dbReference type="Rhea" id="RHEA:49244"/>
        <dbReference type="ChEBI" id="CHEBI:15378"/>
        <dbReference type="ChEBI" id="CHEBI:57540"/>
        <dbReference type="ChEBI" id="CHEBI:57945"/>
        <dbReference type="ChEBI" id="CHEBI:91000"/>
        <dbReference type="ChEBI" id="CHEBI:91001"/>
    </reaction>
    <physiologicalReaction direction="left-to-right" evidence="21">
        <dbReference type="Rhea" id="RHEA:49245"/>
    </physiologicalReaction>
</comment>
<comment type="catalytic activity">
    <reaction evidence="17">
        <text>prostaglandin A1 + NAD(+) = 15-oxo-prostaglandin A1 + NADH + H(+)</text>
        <dbReference type="Rhea" id="RHEA:41263"/>
        <dbReference type="ChEBI" id="CHEBI:15378"/>
        <dbReference type="ChEBI" id="CHEBI:57398"/>
        <dbReference type="ChEBI" id="CHEBI:57540"/>
        <dbReference type="ChEBI" id="CHEBI:57945"/>
        <dbReference type="ChEBI" id="CHEBI:85072"/>
    </reaction>
    <physiologicalReaction direction="left-to-right" evidence="17">
        <dbReference type="Rhea" id="RHEA:41264"/>
    </physiologicalReaction>
</comment>
<evidence type="ECO:0000256" key="11">
    <source>
        <dbReference type="ARBA" id="ARBA00048008"/>
    </source>
</evidence>
<evidence type="ECO:0000256" key="7">
    <source>
        <dbReference type="ARBA" id="ARBA00042026"/>
    </source>
</evidence>
<evidence type="ECO:0000256" key="19">
    <source>
        <dbReference type="ARBA" id="ARBA00048921"/>
    </source>
</evidence>
<comment type="catalytic activity">
    <reaction evidence="11">
        <text>14-hydroxy-(4Z,7Z,10Z,12E,16Z,19Z)-docosahexaenoate + NAD(+) = 14-oxo-(4Z,7Z,10Z,12E,16Z,19Z)-docosahexaenoate + NADH + H(+)</text>
        <dbReference type="Rhea" id="RHEA:48952"/>
        <dbReference type="ChEBI" id="CHEBI:15378"/>
        <dbReference type="ChEBI" id="CHEBI:57540"/>
        <dbReference type="ChEBI" id="CHEBI:57945"/>
        <dbReference type="ChEBI" id="CHEBI:90866"/>
        <dbReference type="ChEBI" id="CHEBI:90867"/>
    </reaction>
    <physiologicalReaction direction="left-to-right" evidence="11">
        <dbReference type="Rhea" id="RHEA:48953"/>
    </physiologicalReaction>
</comment>
<dbReference type="SUPFAM" id="SSF51735">
    <property type="entry name" value="NAD(P)-binding Rossmann-fold domains"/>
    <property type="match status" value="1"/>
</dbReference>
<comment type="catalytic activity">
    <reaction evidence="10">
        <text>resolvin D1 + NAD(+) = 8-oxoresolvin D1 + NADH + H(+)</text>
        <dbReference type="Rhea" id="RHEA:50124"/>
        <dbReference type="ChEBI" id="CHEBI:15378"/>
        <dbReference type="ChEBI" id="CHEBI:57540"/>
        <dbReference type="ChEBI" id="CHEBI:57945"/>
        <dbReference type="ChEBI" id="CHEBI:132079"/>
        <dbReference type="ChEBI" id="CHEBI:132080"/>
    </reaction>
    <physiologicalReaction direction="left-to-right" evidence="10">
        <dbReference type="Rhea" id="RHEA:50125"/>
    </physiologicalReaction>
</comment>
<evidence type="ECO:0000256" key="8">
    <source>
        <dbReference type="ARBA" id="ARBA00045705"/>
    </source>
</evidence>
<dbReference type="InterPro" id="IPR002347">
    <property type="entry name" value="SDR_fam"/>
</dbReference>
<dbReference type="OrthoDB" id="6593594at2759"/>
<feature type="compositionally biased region" description="Basic residues" evidence="22">
    <location>
        <begin position="348"/>
        <end position="360"/>
    </location>
</feature>
<evidence type="ECO:0000256" key="22">
    <source>
        <dbReference type="SAM" id="MobiDB-lite"/>
    </source>
</evidence>
<comment type="catalytic activity">
    <reaction evidence="15">
        <text>resolvin D2 + NAD(+) = 7-oxoresolvin D2 + NADH + H(+)</text>
        <dbReference type="Rhea" id="RHEA:53584"/>
        <dbReference type="ChEBI" id="CHEBI:15378"/>
        <dbReference type="ChEBI" id="CHEBI:57540"/>
        <dbReference type="ChEBI" id="CHEBI:57945"/>
        <dbReference type="ChEBI" id="CHEBI:133367"/>
        <dbReference type="ChEBI" id="CHEBI:137497"/>
    </reaction>
    <physiologicalReaction direction="left-to-right" evidence="15">
        <dbReference type="Rhea" id="RHEA:53585"/>
    </physiologicalReaction>
</comment>
<evidence type="ECO:0000256" key="16">
    <source>
        <dbReference type="ARBA" id="ARBA00048535"/>
    </source>
</evidence>
<evidence type="ECO:0000256" key="5">
    <source>
        <dbReference type="ARBA" id="ARBA00040276"/>
    </source>
</evidence>
<comment type="catalytic activity">
    <reaction evidence="16">
        <text>lipoxin A4 + NAD(+) = 15-oxo-(5S,6R)-dihydroxy-(7E,9E,11Z,13E)-eicosatetraenoate + NADH + H(+)</text>
        <dbReference type="Rhea" id="RHEA:41572"/>
        <dbReference type="ChEBI" id="CHEBI:15378"/>
        <dbReference type="ChEBI" id="CHEBI:57540"/>
        <dbReference type="ChEBI" id="CHEBI:57945"/>
        <dbReference type="ChEBI" id="CHEBI:67026"/>
        <dbReference type="ChEBI" id="CHEBI:78311"/>
    </reaction>
    <physiologicalReaction direction="left-to-right" evidence="16">
        <dbReference type="Rhea" id="RHEA:41573"/>
    </physiologicalReaction>
</comment>
<dbReference type="PRINTS" id="PR00080">
    <property type="entry name" value="SDRFAMILY"/>
</dbReference>
<evidence type="ECO:0000256" key="3">
    <source>
        <dbReference type="ARBA" id="ARBA00038968"/>
    </source>
</evidence>
<evidence type="ECO:0000256" key="13">
    <source>
        <dbReference type="ARBA" id="ARBA00048144"/>
    </source>
</evidence>
<name>A0A8S9XIB6_APOLU</name>
<dbReference type="AlphaFoldDB" id="A0A8S9XIB6"/>
<evidence type="ECO:0000313" key="24">
    <source>
        <dbReference type="Proteomes" id="UP000466442"/>
    </source>
</evidence>
<comment type="catalytic activity">
    <reaction evidence="19">
        <text>resolvin D2 + NAD(+) = 16-oxoresolvin D2 + NADH + H(+)</text>
        <dbReference type="Rhea" id="RHEA:53588"/>
        <dbReference type="ChEBI" id="CHEBI:15378"/>
        <dbReference type="ChEBI" id="CHEBI:57540"/>
        <dbReference type="ChEBI" id="CHEBI:57945"/>
        <dbReference type="ChEBI" id="CHEBI:133367"/>
        <dbReference type="ChEBI" id="CHEBI:137498"/>
    </reaction>
    <physiologicalReaction direction="left-to-right" evidence="19">
        <dbReference type="Rhea" id="RHEA:53589"/>
    </physiologicalReaction>
</comment>
<dbReference type="Gene3D" id="3.40.50.720">
    <property type="entry name" value="NAD(P)-binding Rossmann-like Domain"/>
    <property type="match status" value="1"/>
</dbReference>
<comment type="catalytic activity">
    <reaction evidence="12">
        <text>15-oxo-(5S,6R)-dihydroxy-(7E,9E,11Z)-eicosatrienoate + NADH + H(+) = (5S,6R,15S)-trihydroxy-(7E,9E,11Z)-eicosatrienoate + NAD(+)</text>
        <dbReference type="Rhea" id="RHEA:41596"/>
        <dbReference type="ChEBI" id="CHEBI:15378"/>
        <dbReference type="ChEBI" id="CHEBI:57540"/>
        <dbReference type="ChEBI" id="CHEBI:57945"/>
        <dbReference type="ChEBI" id="CHEBI:78325"/>
        <dbReference type="ChEBI" id="CHEBI:78329"/>
    </reaction>
    <physiologicalReaction direction="left-to-right" evidence="12">
        <dbReference type="Rhea" id="RHEA:41597"/>
    </physiologicalReaction>
</comment>
<comment type="catalytic activity">
    <reaction evidence="18">
        <text>prostaglandin E2 + NAD(+) = 15-oxoprostaglandin E2 + NADH + H(+)</text>
        <dbReference type="Rhea" id="RHEA:11876"/>
        <dbReference type="ChEBI" id="CHEBI:15378"/>
        <dbReference type="ChEBI" id="CHEBI:57400"/>
        <dbReference type="ChEBI" id="CHEBI:57540"/>
        <dbReference type="ChEBI" id="CHEBI:57945"/>
        <dbReference type="ChEBI" id="CHEBI:606564"/>
        <dbReference type="EC" id="1.1.1.141"/>
    </reaction>
    <physiologicalReaction direction="left-to-right" evidence="18">
        <dbReference type="Rhea" id="RHEA:11877"/>
    </physiologicalReaction>
</comment>
<evidence type="ECO:0000256" key="6">
    <source>
        <dbReference type="ARBA" id="ARBA00041812"/>
    </source>
</evidence>
<comment type="catalytic activity">
    <reaction evidence="9">
        <text>prostaglandin E1 + NAD(+) = 15-oxoprostaglandin E1 + NADH + H(+)</text>
        <dbReference type="Rhea" id="RHEA:16477"/>
        <dbReference type="ChEBI" id="CHEBI:15378"/>
        <dbReference type="ChEBI" id="CHEBI:57397"/>
        <dbReference type="ChEBI" id="CHEBI:57401"/>
        <dbReference type="ChEBI" id="CHEBI:57540"/>
        <dbReference type="ChEBI" id="CHEBI:57945"/>
    </reaction>
    <physiologicalReaction direction="left-to-right" evidence="9">
        <dbReference type="Rhea" id="RHEA:16478"/>
    </physiologicalReaction>
</comment>
<comment type="similarity">
    <text evidence="1">Belongs to the short-chain dehydrogenases/reductases (SDR) family.</text>
</comment>
<evidence type="ECO:0000256" key="15">
    <source>
        <dbReference type="ARBA" id="ARBA00048393"/>
    </source>
</evidence>
<protein>
    <recommendedName>
        <fullName evidence="5">15-hydroxyprostaglandin dehydrogenase [NAD(+)]</fullName>
        <ecNumber evidence="3">1.1.1.141</ecNumber>
        <ecNumber evidence="4">1.1.1.232</ecNumber>
    </recommendedName>
    <alternativeName>
        <fullName evidence="7">Eicosanoid/docosanoid dehydrogenase [NAD(+)]</fullName>
    </alternativeName>
    <alternativeName>
        <fullName evidence="6">Prostaglandin dehydrogenase 1</fullName>
    </alternativeName>
</protein>